<evidence type="ECO:0000313" key="9">
    <source>
        <dbReference type="Proteomes" id="UP000235658"/>
    </source>
</evidence>
<dbReference type="NCBIfam" id="NF011660">
    <property type="entry name" value="PRK15080.1"/>
    <property type="match status" value="1"/>
</dbReference>
<dbReference type="InterPro" id="IPR043129">
    <property type="entry name" value="ATPase_NBD"/>
</dbReference>
<comment type="caution">
    <text evidence="8">The sequence shown here is derived from an EMBL/GenBank/DDBJ whole genome shotgun (WGS) entry which is preliminary data.</text>
</comment>
<dbReference type="Gene3D" id="3.30.420.40">
    <property type="match status" value="2"/>
</dbReference>
<keyword evidence="4" id="KW-0346">Stress response</keyword>
<gene>
    <name evidence="8" type="ORF">CJ192_05780</name>
</gene>
<evidence type="ECO:0000256" key="3">
    <source>
        <dbReference type="ARBA" id="ARBA00017249"/>
    </source>
</evidence>
<dbReference type="EMBL" id="PNHP01000003">
    <property type="protein sequence ID" value="PMC81537.1"/>
    <property type="molecule type" value="Genomic_DNA"/>
</dbReference>
<protein>
    <recommendedName>
        <fullName evidence="2">Chaperone protein DnaK</fullName>
    </recommendedName>
    <alternativeName>
        <fullName evidence="3">Chaperone protein dnaK</fullName>
    </alternativeName>
    <alternativeName>
        <fullName evidence="7">HSP70</fullName>
    </alternativeName>
    <alternativeName>
        <fullName evidence="6">Heat shock 70 kDa protein</fullName>
    </alternativeName>
    <alternativeName>
        <fullName evidence="5">Heat shock protein 70</fullName>
    </alternativeName>
</protein>
<evidence type="ECO:0000313" key="8">
    <source>
        <dbReference type="EMBL" id="PMC81537.1"/>
    </source>
</evidence>
<evidence type="ECO:0000256" key="4">
    <source>
        <dbReference type="ARBA" id="ARBA00023016"/>
    </source>
</evidence>
<dbReference type="PANTHER" id="PTHR32432">
    <property type="entry name" value="CELL DIVISION PROTEIN FTSA-RELATED"/>
    <property type="match status" value="1"/>
</dbReference>
<organism evidence="8 9">
    <name type="scientific">Anaerococcus hydrogenalis</name>
    <dbReference type="NCBI Taxonomy" id="33029"/>
    <lineage>
        <taxon>Bacteria</taxon>
        <taxon>Bacillati</taxon>
        <taxon>Bacillota</taxon>
        <taxon>Tissierellia</taxon>
        <taxon>Tissierellales</taxon>
        <taxon>Peptoniphilaceae</taxon>
        <taxon>Anaerococcus</taxon>
    </lineage>
</organism>
<dbReference type="RefSeq" id="WP_081456709.1">
    <property type="nucleotide sequence ID" value="NZ_CAMQCN010000003.1"/>
</dbReference>
<accession>A0A2N6UIZ9</accession>
<dbReference type="PROSITE" id="PS00329">
    <property type="entry name" value="HSP70_2"/>
    <property type="match status" value="1"/>
</dbReference>
<evidence type="ECO:0000256" key="2">
    <source>
        <dbReference type="ARBA" id="ARBA00014415"/>
    </source>
</evidence>
<evidence type="ECO:0000256" key="5">
    <source>
        <dbReference type="ARBA" id="ARBA00030019"/>
    </source>
</evidence>
<dbReference type="SUPFAM" id="SSF53067">
    <property type="entry name" value="Actin-like ATPase domain"/>
    <property type="match status" value="2"/>
</dbReference>
<dbReference type="Proteomes" id="UP000235658">
    <property type="component" value="Unassembled WGS sequence"/>
</dbReference>
<evidence type="ECO:0000256" key="1">
    <source>
        <dbReference type="ARBA" id="ARBA00007381"/>
    </source>
</evidence>
<name>A0A2N6UIZ9_9FIRM</name>
<dbReference type="CDD" id="cd24047">
    <property type="entry name" value="ASKHA_NBD_EutJ"/>
    <property type="match status" value="1"/>
</dbReference>
<dbReference type="InterPro" id="IPR005883">
    <property type="entry name" value="PilM"/>
</dbReference>
<dbReference type="InterPro" id="IPR050696">
    <property type="entry name" value="FtsA/MreB"/>
</dbReference>
<dbReference type="InterPro" id="IPR018181">
    <property type="entry name" value="Heat_shock_70_CS"/>
</dbReference>
<comment type="similarity">
    <text evidence="1">Belongs to the heat shock protein 70 family.</text>
</comment>
<dbReference type="InterPro" id="IPR013366">
    <property type="entry name" value="EutJ"/>
</dbReference>
<evidence type="ECO:0000256" key="7">
    <source>
        <dbReference type="ARBA" id="ARBA00033103"/>
    </source>
</evidence>
<evidence type="ECO:0000256" key="6">
    <source>
        <dbReference type="ARBA" id="ARBA00030945"/>
    </source>
</evidence>
<proteinExistence type="inferred from homology"/>
<dbReference type="Pfam" id="PF11104">
    <property type="entry name" value="PilM_2"/>
    <property type="match status" value="1"/>
</dbReference>
<dbReference type="GeneID" id="84578689"/>
<dbReference type="PANTHER" id="PTHR32432:SF3">
    <property type="entry name" value="ETHANOLAMINE UTILIZATION PROTEIN EUTJ"/>
    <property type="match status" value="1"/>
</dbReference>
<dbReference type="NCBIfam" id="TIGR02529">
    <property type="entry name" value="EutJ"/>
    <property type="match status" value="1"/>
</dbReference>
<sequence>MNLENVNKVIKDFEQSIEKPIKTKNKKLYTGIDIGTAFIVLCVFDEDKRPVAGAYEFAQVVRDGMVVDYIGACDIVRKLKNQLEEKLGEELLIAGCAIPPGTENIDGGAVKNVAESSGFIVEKVLDEPTAANKLLNLDNGAVVDIGGGTTGISIIKNEKVVKVLDEPTGGTHFSLVLSGAYKIDFDSAEKLKRDFSKHKEIFPVVRPVIDKIISIIENSSKDQEIDQIVLVGGTALLSGMEDYVSKKTNIKTLKPSNPMFVTPIGIALSLIEDQKNGY</sequence>
<reference evidence="8 9" key="1">
    <citation type="submission" date="2017-09" db="EMBL/GenBank/DDBJ databases">
        <title>Bacterial strain isolated from the female urinary microbiota.</title>
        <authorList>
            <person name="Thomas-White K."/>
            <person name="Kumar N."/>
            <person name="Forster S."/>
            <person name="Putonti C."/>
            <person name="Lawley T."/>
            <person name="Wolfe A.J."/>
        </authorList>
    </citation>
    <scope>NUCLEOTIDE SEQUENCE [LARGE SCALE GENOMIC DNA]</scope>
    <source>
        <strain evidence="8 9">UMB0204</strain>
    </source>
</reference>
<dbReference type="AlphaFoldDB" id="A0A2N6UIZ9"/>